<evidence type="ECO:0000256" key="7">
    <source>
        <dbReference type="ARBA" id="ARBA00023014"/>
    </source>
</evidence>
<dbReference type="InterPro" id="IPR016454">
    <property type="entry name" value="Cysteine_dSase"/>
</dbReference>
<keyword evidence="4" id="KW-0479">Metal-binding</keyword>
<dbReference type="GO" id="GO:0051536">
    <property type="term" value="F:iron-sulfur cluster binding"/>
    <property type="evidence" value="ECO:0007669"/>
    <property type="project" value="UniProtKB-KW"/>
</dbReference>
<dbReference type="EMBL" id="CP001643">
    <property type="protein sequence ID" value="ACU85712.1"/>
    <property type="molecule type" value="Genomic_DNA"/>
</dbReference>
<dbReference type="InterPro" id="IPR015424">
    <property type="entry name" value="PyrdxlP-dep_Trfase"/>
</dbReference>
<evidence type="ECO:0000256" key="4">
    <source>
        <dbReference type="ARBA" id="ARBA00022723"/>
    </source>
</evidence>
<dbReference type="KEGG" id="bfa:Bfae_18960"/>
<comment type="similarity">
    <text evidence="2">Belongs to the class-V pyridoxal-phosphate-dependent aminotransferase family. NifS/IscS subfamily.</text>
</comment>
<comment type="cofactor">
    <cofactor evidence="1">
        <name>pyridoxal 5'-phosphate</name>
        <dbReference type="ChEBI" id="CHEBI:597326"/>
    </cofactor>
</comment>
<dbReference type="PANTHER" id="PTHR11601:SF34">
    <property type="entry name" value="CYSTEINE DESULFURASE"/>
    <property type="match status" value="1"/>
</dbReference>
<proteinExistence type="inferred from homology"/>
<keyword evidence="5" id="KW-0663">Pyridoxal phosphate</keyword>
<keyword evidence="7" id="KW-0411">Iron-sulfur</keyword>
<comment type="catalytic activity">
    <reaction evidence="8">
        <text>(sulfur carrier)-H + L-cysteine = (sulfur carrier)-SH + L-alanine</text>
        <dbReference type="Rhea" id="RHEA:43892"/>
        <dbReference type="Rhea" id="RHEA-COMP:14737"/>
        <dbReference type="Rhea" id="RHEA-COMP:14739"/>
        <dbReference type="ChEBI" id="CHEBI:29917"/>
        <dbReference type="ChEBI" id="CHEBI:35235"/>
        <dbReference type="ChEBI" id="CHEBI:57972"/>
        <dbReference type="ChEBI" id="CHEBI:64428"/>
        <dbReference type="EC" id="2.8.1.7"/>
    </reaction>
</comment>
<evidence type="ECO:0000256" key="3">
    <source>
        <dbReference type="ARBA" id="ARBA00022679"/>
    </source>
</evidence>
<reference evidence="10 11" key="1">
    <citation type="journal article" date="2009" name="Stand. Genomic Sci.">
        <title>Complete genome sequence of Brachybacterium faecium type strain (Schefferle 6-10).</title>
        <authorList>
            <person name="Lapidus A."/>
            <person name="Pukall R."/>
            <person name="Labuttii K."/>
            <person name="Copeland A."/>
            <person name="Del Rio T.G."/>
            <person name="Nolan M."/>
            <person name="Chen F."/>
            <person name="Lucas S."/>
            <person name="Tice H."/>
            <person name="Cheng J.F."/>
            <person name="Bruce D."/>
            <person name="Goodwin L."/>
            <person name="Pitluck S."/>
            <person name="Rohde M."/>
            <person name="Goker M."/>
            <person name="Pati A."/>
            <person name="Ivanova N."/>
            <person name="Mavrommatis K."/>
            <person name="Chen A."/>
            <person name="Palaniappan K."/>
            <person name="D'haeseleer P."/>
            <person name="Chain P."/>
            <person name="Bristow J."/>
            <person name="Eisen J.A."/>
            <person name="Markowitz V."/>
            <person name="Hugenholtz P."/>
            <person name="Kyrpides N.C."/>
            <person name="Klenk H.P."/>
        </authorList>
    </citation>
    <scope>NUCLEOTIDE SEQUENCE [LARGE SCALE GENOMIC DNA]</scope>
    <source>
        <strain evidence="11">ATCC 43885 / DSM 4810 / JCM 11609 / LMG 19847 / NBRC 14762 / NCIMB 9860 / 6-10</strain>
    </source>
</reference>
<dbReference type="Gene3D" id="1.10.260.50">
    <property type="match status" value="1"/>
</dbReference>
<name>C7MDQ5_BRAFD</name>
<evidence type="ECO:0000313" key="11">
    <source>
        <dbReference type="Proteomes" id="UP000001919"/>
    </source>
</evidence>
<evidence type="ECO:0000256" key="8">
    <source>
        <dbReference type="ARBA" id="ARBA00050776"/>
    </source>
</evidence>
<dbReference type="HOGENOM" id="CLU_003433_0_0_11"/>
<evidence type="ECO:0000256" key="5">
    <source>
        <dbReference type="ARBA" id="ARBA00022898"/>
    </source>
</evidence>
<dbReference type="InterPro" id="IPR000192">
    <property type="entry name" value="Aminotrans_V_dom"/>
</dbReference>
<dbReference type="Gene3D" id="3.90.1150.10">
    <property type="entry name" value="Aspartate Aminotransferase, domain 1"/>
    <property type="match status" value="1"/>
</dbReference>
<evidence type="ECO:0000256" key="1">
    <source>
        <dbReference type="ARBA" id="ARBA00001933"/>
    </source>
</evidence>
<dbReference type="Pfam" id="PF00266">
    <property type="entry name" value="Aminotran_5"/>
    <property type="match status" value="1"/>
</dbReference>
<keyword evidence="3" id="KW-0808">Transferase</keyword>
<dbReference type="PATRIC" id="fig|446465.5.peg.1885"/>
<dbReference type="InterPro" id="IPR015421">
    <property type="entry name" value="PyrdxlP-dep_Trfase_major"/>
</dbReference>
<evidence type="ECO:0000313" key="10">
    <source>
        <dbReference type="EMBL" id="ACU85712.1"/>
    </source>
</evidence>
<dbReference type="OrthoDB" id="9808002at2"/>
<sequence length="399" mass="40624">MSSGTPADGAERAYLDHAATTVLRPAAREAFLAASAVHGNPSSTHAAGRRARAVLDEALETIAGLLGVSRSWVLMTSGGTESDNLALRAVPLGVLARDPSRTAVAVAATDHPAVLATARSLPGADPALTLRELPVDERGLLAPHGVEEALADGTVSVLSAALVNNETGARQDLAALAEIARAHGTLLHTDAVQAVGQVPLPSPAEVPLMSLTGHKIGAPVGVGALIADPAVPFAPVSTGGGQQRGVRSGTLDAPHAAAFAAALEAALADREAENRRVRALAARLRAGIAEIDPGARFTLPEDSPQSGHIVHVIFPGAHSDSLLFLLDQRGVDCSAGSACSAGVVQASPVLAAMGLAEEETRGALRLSLGWTSTERDVEILLAALPEALERSRAVGALHR</sequence>
<dbReference type="InterPro" id="IPR015422">
    <property type="entry name" value="PyrdxlP-dep_Trfase_small"/>
</dbReference>
<protein>
    <submittedName>
        <fullName evidence="10">Cysteine desulfurase family protein</fullName>
    </submittedName>
</protein>
<dbReference type="PANTHER" id="PTHR11601">
    <property type="entry name" value="CYSTEINE DESULFURYLASE FAMILY MEMBER"/>
    <property type="match status" value="1"/>
</dbReference>
<gene>
    <name evidence="10" type="ordered locus">Bfae_18960</name>
</gene>
<evidence type="ECO:0000256" key="6">
    <source>
        <dbReference type="ARBA" id="ARBA00023004"/>
    </source>
</evidence>
<organism evidence="10 11">
    <name type="scientific">Brachybacterium faecium (strain ATCC 43885 / DSM 4810 / JCM 11609 / LMG 19847 / NBRC 14762 / NCIMB 9860 / 6-10)</name>
    <dbReference type="NCBI Taxonomy" id="446465"/>
    <lineage>
        <taxon>Bacteria</taxon>
        <taxon>Bacillati</taxon>
        <taxon>Actinomycetota</taxon>
        <taxon>Actinomycetes</taxon>
        <taxon>Micrococcales</taxon>
        <taxon>Dermabacteraceae</taxon>
        <taxon>Brachybacterium</taxon>
    </lineage>
</organism>
<keyword evidence="6" id="KW-0408">Iron</keyword>
<dbReference type="AlphaFoldDB" id="C7MDQ5"/>
<keyword evidence="11" id="KW-1185">Reference proteome</keyword>
<evidence type="ECO:0000259" key="9">
    <source>
        <dbReference type="Pfam" id="PF00266"/>
    </source>
</evidence>
<dbReference type="eggNOG" id="COG1104">
    <property type="taxonomic scope" value="Bacteria"/>
</dbReference>
<dbReference type="PIRSF" id="PIRSF005572">
    <property type="entry name" value="NifS"/>
    <property type="match status" value="1"/>
</dbReference>
<dbReference type="Proteomes" id="UP000001919">
    <property type="component" value="Chromosome"/>
</dbReference>
<dbReference type="SUPFAM" id="SSF53383">
    <property type="entry name" value="PLP-dependent transferases"/>
    <property type="match status" value="1"/>
</dbReference>
<dbReference type="STRING" id="446465.Bfae_18960"/>
<evidence type="ECO:0000256" key="2">
    <source>
        <dbReference type="ARBA" id="ARBA00006490"/>
    </source>
</evidence>
<accession>C7MDQ5</accession>
<dbReference type="Gene3D" id="3.40.640.10">
    <property type="entry name" value="Type I PLP-dependent aspartate aminotransferase-like (Major domain)"/>
    <property type="match status" value="1"/>
</dbReference>
<dbReference type="GO" id="GO:0046872">
    <property type="term" value="F:metal ion binding"/>
    <property type="evidence" value="ECO:0007669"/>
    <property type="project" value="UniProtKB-KW"/>
</dbReference>
<feature type="domain" description="Aminotransferase class V" evidence="9">
    <location>
        <begin position="14"/>
        <end position="380"/>
    </location>
</feature>
<dbReference type="GO" id="GO:0031071">
    <property type="term" value="F:cysteine desulfurase activity"/>
    <property type="evidence" value="ECO:0007669"/>
    <property type="project" value="UniProtKB-EC"/>
</dbReference>